<feature type="region of interest" description="Disordered" evidence="5">
    <location>
        <begin position="1"/>
        <end position="51"/>
    </location>
</feature>
<keyword evidence="2 4" id="KW-0689">Ribosomal protein</keyword>
<dbReference type="GO" id="GO:0006412">
    <property type="term" value="P:translation"/>
    <property type="evidence" value="ECO:0007669"/>
    <property type="project" value="UniProtKB-UniRule"/>
</dbReference>
<comment type="caution">
    <text evidence="7">The sequence shown here is derived from an EMBL/GenBank/DDBJ whole genome shotgun (WGS) entry which is preliminary data.</text>
</comment>
<sequence length="153" mass="16480">MKLHELGESLPSGPNRKRVGRGTGSGRGKTCGRGTKGQGSRSGRKFHPTFEGGQLPLVKRLPKLRGFKRYGKVTYTPINLDELGAVFPEGTEVTLQVLADVGFTSNTSEPVVVLGRGELPHRLSLHAHRCSRDAREAVLAQGGTVTIEALDRP</sequence>
<evidence type="ECO:0000256" key="4">
    <source>
        <dbReference type="HAMAP-Rule" id="MF_01341"/>
    </source>
</evidence>
<dbReference type="InterPro" id="IPR030878">
    <property type="entry name" value="Ribosomal_uL15"/>
</dbReference>
<evidence type="ECO:0000256" key="3">
    <source>
        <dbReference type="ARBA" id="ARBA00023274"/>
    </source>
</evidence>
<keyword evidence="3 4" id="KW-0687">Ribonucleoprotein</keyword>
<comment type="subunit">
    <text evidence="4">Part of the 50S ribosomal subunit.</text>
</comment>
<organism evidence="7">
    <name type="scientific">Caldilineaceae bacterium SB0662_bin_9</name>
    <dbReference type="NCBI Taxonomy" id="2605258"/>
    <lineage>
        <taxon>Bacteria</taxon>
        <taxon>Bacillati</taxon>
        <taxon>Chloroflexota</taxon>
        <taxon>Caldilineae</taxon>
        <taxon>Caldilineales</taxon>
        <taxon>Caldilineaceae</taxon>
    </lineage>
</organism>
<comment type="similarity">
    <text evidence="1 4">Belongs to the universal ribosomal protein uL15 family.</text>
</comment>
<dbReference type="InterPro" id="IPR005749">
    <property type="entry name" value="Ribosomal_uL15_bac-type"/>
</dbReference>
<dbReference type="SUPFAM" id="SSF52080">
    <property type="entry name" value="Ribosomal proteins L15p and L18e"/>
    <property type="match status" value="1"/>
</dbReference>
<protein>
    <recommendedName>
        <fullName evidence="4">Large ribosomal subunit protein uL15</fullName>
    </recommendedName>
</protein>
<keyword evidence="4" id="KW-0699">rRNA-binding</keyword>
<evidence type="ECO:0000256" key="2">
    <source>
        <dbReference type="ARBA" id="ARBA00022980"/>
    </source>
</evidence>
<dbReference type="GO" id="GO:0022625">
    <property type="term" value="C:cytosolic large ribosomal subunit"/>
    <property type="evidence" value="ECO:0007669"/>
    <property type="project" value="TreeGrafter"/>
</dbReference>
<evidence type="ECO:0000256" key="1">
    <source>
        <dbReference type="ARBA" id="ARBA00007320"/>
    </source>
</evidence>
<gene>
    <name evidence="4" type="primary">rplO</name>
    <name evidence="7" type="ORF">F4Y08_12510</name>
</gene>
<proteinExistence type="inferred from homology"/>
<evidence type="ECO:0000259" key="6">
    <source>
        <dbReference type="Pfam" id="PF00828"/>
    </source>
</evidence>
<keyword evidence="4" id="KW-0694">RNA-binding</keyword>
<dbReference type="GO" id="GO:0019843">
    <property type="term" value="F:rRNA binding"/>
    <property type="evidence" value="ECO:0007669"/>
    <property type="project" value="UniProtKB-UniRule"/>
</dbReference>
<dbReference type="PANTHER" id="PTHR12934:SF11">
    <property type="entry name" value="LARGE RIBOSOMAL SUBUNIT PROTEIN UL15M"/>
    <property type="match status" value="1"/>
</dbReference>
<dbReference type="EMBL" id="VXPY01000087">
    <property type="protein sequence ID" value="MYD91138.1"/>
    <property type="molecule type" value="Genomic_DNA"/>
</dbReference>
<dbReference type="PANTHER" id="PTHR12934">
    <property type="entry name" value="50S RIBOSOMAL PROTEIN L15"/>
    <property type="match status" value="1"/>
</dbReference>
<feature type="domain" description="Large ribosomal subunit protein uL15/eL18" evidence="6">
    <location>
        <begin position="77"/>
        <end position="146"/>
    </location>
</feature>
<name>A0A6B1DV73_9CHLR</name>
<feature type="compositionally biased region" description="Gly residues" evidence="5">
    <location>
        <begin position="21"/>
        <end position="37"/>
    </location>
</feature>
<dbReference type="InterPro" id="IPR036227">
    <property type="entry name" value="Ribosomal_uL15/eL18_sf"/>
</dbReference>
<comment type="function">
    <text evidence="4">Binds to the 23S rRNA.</text>
</comment>
<accession>A0A6B1DV73</accession>
<dbReference type="HAMAP" id="MF_01341">
    <property type="entry name" value="Ribosomal_uL15"/>
    <property type="match status" value="1"/>
</dbReference>
<dbReference type="Gene3D" id="3.100.10.10">
    <property type="match status" value="1"/>
</dbReference>
<reference evidence="7" key="1">
    <citation type="submission" date="2019-09" db="EMBL/GenBank/DDBJ databases">
        <title>Characterisation of the sponge microbiome using genome-centric metagenomics.</title>
        <authorList>
            <person name="Engelberts J.P."/>
            <person name="Robbins S.J."/>
            <person name="De Goeij J.M."/>
            <person name="Aranda M."/>
            <person name="Bell S.C."/>
            <person name="Webster N.S."/>
        </authorList>
    </citation>
    <scope>NUCLEOTIDE SEQUENCE</scope>
    <source>
        <strain evidence="7">SB0662_bin_9</strain>
    </source>
</reference>
<dbReference type="AlphaFoldDB" id="A0A6B1DV73"/>
<evidence type="ECO:0000256" key="5">
    <source>
        <dbReference type="SAM" id="MobiDB-lite"/>
    </source>
</evidence>
<dbReference type="InterPro" id="IPR021131">
    <property type="entry name" value="Ribosomal_uL15/eL18"/>
</dbReference>
<dbReference type="Pfam" id="PF00828">
    <property type="entry name" value="Ribosomal_L27A"/>
    <property type="match status" value="1"/>
</dbReference>
<dbReference type="NCBIfam" id="TIGR01071">
    <property type="entry name" value="rplO_bact"/>
    <property type="match status" value="1"/>
</dbReference>
<dbReference type="GO" id="GO:0003735">
    <property type="term" value="F:structural constituent of ribosome"/>
    <property type="evidence" value="ECO:0007669"/>
    <property type="project" value="InterPro"/>
</dbReference>
<evidence type="ECO:0000313" key="7">
    <source>
        <dbReference type="EMBL" id="MYD91138.1"/>
    </source>
</evidence>